<dbReference type="SUPFAM" id="SSF52540">
    <property type="entry name" value="P-loop containing nucleoside triphosphate hydrolases"/>
    <property type="match status" value="1"/>
</dbReference>
<protein>
    <submittedName>
        <fullName evidence="6">Phosphate ABC transporter ATP-binding protein</fullName>
    </submittedName>
</protein>
<dbReference type="GO" id="GO:0035435">
    <property type="term" value="P:phosphate ion transmembrane transport"/>
    <property type="evidence" value="ECO:0007669"/>
    <property type="project" value="InterPro"/>
</dbReference>
<evidence type="ECO:0000256" key="2">
    <source>
        <dbReference type="ARBA" id="ARBA00022592"/>
    </source>
</evidence>
<dbReference type="RefSeq" id="WP_025014676.1">
    <property type="nucleotide sequence ID" value="NZ_AZFU01000022.1"/>
</dbReference>
<keyword evidence="4 6" id="KW-0067">ATP-binding</keyword>
<evidence type="ECO:0000256" key="1">
    <source>
        <dbReference type="ARBA" id="ARBA00022448"/>
    </source>
</evidence>
<sequence length="251" mass="28172">MTAIITAKDVHLKYGDYEALHGINLNFNEKELTALIGPSGCGKSTFLRCLNRMNDDIENINITGEIMFEGQDIYSSKMDLVELRKNVGMVFQQPTPFPFSVYDNVAYGLKIAGVKDKELIDQRVEESLKQAAIWKETKDNLNRNAQAFSGGQQQRICIARALAIRPKVVLLDEPTSALDPISSSEIEETLMDLKHQYTFIMVTHNLQQAGRISDQTAFLMNGDLIEAGKTEEMFIAPKKQITSDYLNGRFG</sequence>
<evidence type="ECO:0000259" key="5">
    <source>
        <dbReference type="PROSITE" id="PS50893"/>
    </source>
</evidence>
<dbReference type="InterPro" id="IPR003593">
    <property type="entry name" value="AAA+_ATPase"/>
</dbReference>
<dbReference type="InterPro" id="IPR017871">
    <property type="entry name" value="ABC_transporter-like_CS"/>
</dbReference>
<keyword evidence="2" id="KW-0592">Phosphate transport</keyword>
<dbReference type="PROSITE" id="PS00211">
    <property type="entry name" value="ABC_TRANSPORTER_1"/>
    <property type="match status" value="1"/>
</dbReference>
<proteinExistence type="predicted"/>
<dbReference type="InterPro" id="IPR027417">
    <property type="entry name" value="P-loop_NTPase"/>
</dbReference>
<evidence type="ECO:0000313" key="7">
    <source>
        <dbReference type="Proteomes" id="UP000051307"/>
    </source>
</evidence>
<organism evidence="6 7">
    <name type="scientific">Lactobacillus kitasatonis DSM 16761 = JCM 1039</name>
    <dbReference type="NCBI Taxonomy" id="1423767"/>
    <lineage>
        <taxon>Bacteria</taxon>
        <taxon>Bacillati</taxon>
        <taxon>Bacillota</taxon>
        <taxon>Bacilli</taxon>
        <taxon>Lactobacillales</taxon>
        <taxon>Lactobacillaceae</taxon>
        <taxon>Lactobacillus</taxon>
    </lineage>
</organism>
<accession>A0A0R1VF24</accession>
<dbReference type="NCBIfam" id="TIGR00972">
    <property type="entry name" value="3a0107s01c2"/>
    <property type="match status" value="1"/>
</dbReference>
<dbReference type="Pfam" id="PF00005">
    <property type="entry name" value="ABC_tran"/>
    <property type="match status" value="1"/>
</dbReference>
<dbReference type="SMART" id="SM00382">
    <property type="entry name" value="AAA"/>
    <property type="match status" value="1"/>
</dbReference>
<dbReference type="EMBL" id="AZFU01000022">
    <property type="protein sequence ID" value="KRM04090.1"/>
    <property type="molecule type" value="Genomic_DNA"/>
</dbReference>
<dbReference type="PANTHER" id="PTHR43423">
    <property type="entry name" value="ABC TRANSPORTER I FAMILY MEMBER 17"/>
    <property type="match status" value="1"/>
</dbReference>
<dbReference type="PANTHER" id="PTHR43423:SF1">
    <property type="entry name" value="ABC TRANSPORTER I FAMILY MEMBER 17"/>
    <property type="match status" value="1"/>
</dbReference>
<name>A0A0R1VF24_9LACO</name>
<reference evidence="6 7" key="1">
    <citation type="journal article" date="2015" name="Genome Announc.">
        <title>Expanding the biotechnology potential of lactobacilli through comparative genomics of 213 strains and associated genera.</title>
        <authorList>
            <person name="Sun Z."/>
            <person name="Harris H.M."/>
            <person name="McCann A."/>
            <person name="Guo C."/>
            <person name="Argimon S."/>
            <person name="Zhang W."/>
            <person name="Yang X."/>
            <person name="Jeffery I.B."/>
            <person name="Cooney J.C."/>
            <person name="Kagawa T.F."/>
            <person name="Liu W."/>
            <person name="Song Y."/>
            <person name="Salvetti E."/>
            <person name="Wrobel A."/>
            <person name="Rasinkangas P."/>
            <person name="Parkhill J."/>
            <person name="Rea M.C."/>
            <person name="O'Sullivan O."/>
            <person name="Ritari J."/>
            <person name="Douillard F.P."/>
            <person name="Paul Ross R."/>
            <person name="Yang R."/>
            <person name="Briner A.E."/>
            <person name="Felis G.E."/>
            <person name="de Vos W.M."/>
            <person name="Barrangou R."/>
            <person name="Klaenhammer T.R."/>
            <person name="Caufield P.W."/>
            <person name="Cui Y."/>
            <person name="Zhang H."/>
            <person name="O'Toole P.W."/>
        </authorList>
    </citation>
    <scope>NUCLEOTIDE SEQUENCE [LARGE SCALE GENOMIC DNA]</scope>
    <source>
        <strain evidence="6 7">DSM 16761</strain>
    </source>
</reference>
<dbReference type="GO" id="GO:0005524">
    <property type="term" value="F:ATP binding"/>
    <property type="evidence" value="ECO:0007669"/>
    <property type="project" value="UniProtKB-KW"/>
</dbReference>
<dbReference type="CDD" id="cd03260">
    <property type="entry name" value="ABC_PstB_phosphate_transporter"/>
    <property type="match status" value="1"/>
</dbReference>
<keyword evidence="3" id="KW-0547">Nucleotide-binding</keyword>
<evidence type="ECO:0000256" key="4">
    <source>
        <dbReference type="ARBA" id="ARBA00022840"/>
    </source>
</evidence>
<dbReference type="GO" id="GO:0005315">
    <property type="term" value="F:phosphate transmembrane transporter activity"/>
    <property type="evidence" value="ECO:0007669"/>
    <property type="project" value="InterPro"/>
</dbReference>
<feature type="domain" description="ABC transporter" evidence="5">
    <location>
        <begin position="5"/>
        <end position="246"/>
    </location>
</feature>
<dbReference type="Gene3D" id="3.40.50.300">
    <property type="entry name" value="P-loop containing nucleotide triphosphate hydrolases"/>
    <property type="match status" value="1"/>
</dbReference>
<dbReference type="GO" id="GO:0016020">
    <property type="term" value="C:membrane"/>
    <property type="evidence" value="ECO:0007669"/>
    <property type="project" value="InterPro"/>
</dbReference>
<dbReference type="eggNOG" id="COG1117">
    <property type="taxonomic scope" value="Bacteria"/>
</dbReference>
<dbReference type="OrthoDB" id="9802185at2"/>
<evidence type="ECO:0000256" key="3">
    <source>
        <dbReference type="ARBA" id="ARBA00022741"/>
    </source>
</evidence>
<dbReference type="PROSITE" id="PS50893">
    <property type="entry name" value="ABC_TRANSPORTER_2"/>
    <property type="match status" value="1"/>
</dbReference>
<keyword evidence="1" id="KW-0813">Transport</keyword>
<gene>
    <name evidence="6" type="ORF">FC59_GL000835</name>
</gene>
<dbReference type="PATRIC" id="fig|1423767.3.peg.868"/>
<comment type="caution">
    <text evidence="6">The sequence shown here is derived from an EMBL/GenBank/DDBJ whole genome shotgun (WGS) entry which is preliminary data.</text>
</comment>
<evidence type="ECO:0000313" key="6">
    <source>
        <dbReference type="EMBL" id="KRM04090.1"/>
    </source>
</evidence>
<dbReference type="InterPro" id="IPR003439">
    <property type="entry name" value="ABC_transporter-like_ATP-bd"/>
</dbReference>
<dbReference type="AlphaFoldDB" id="A0A0R1VF24"/>
<dbReference type="Proteomes" id="UP000051307">
    <property type="component" value="Unassembled WGS sequence"/>
</dbReference>
<dbReference type="InterPro" id="IPR005670">
    <property type="entry name" value="PstB-like"/>
</dbReference>
<dbReference type="GO" id="GO:0016887">
    <property type="term" value="F:ATP hydrolysis activity"/>
    <property type="evidence" value="ECO:0007669"/>
    <property type="project" value="InterPro"/>
</dbReference>